<dbReference type="Proteomes" id="UP001234178">
    <property type="component" value="Unassembled WGS sequence"/>
</dbReference>
<comment type="caution">
    <text evidence="2">The sequence shown here is derived from an EMBL/GenBank/DDBJ whole genome shotgun (WGS) entry which is preliminary data.</text>
</comment>
<dbReference type="EMBL" id="JAOYFB010000040">
    <property type="protein sequence ID" value="KAK4037366.1"/>
    <property type="molecule type" value="Genomic_DNA"/>
</dbReference>
<organism evidence="2 3">
    <name type="scientific">Daphnia magna</name>
    <dbReference type="NCBI Taxonomy" id="35525"/>
    <lineage>
        <taxon>Eukaryota</taxon>
        <taxon>Metazoa</taxon>
        <taxon>Ecdysozoa</taxon>
        <taxon>Arthropoda</taxon>
        <taxon>Crustacea</taxon>
        <taxon>Branchiopoda</taxon>
        <taxon>Diplostraca</taxon>
        <taxon>Cladocera</taxon>
        <taxon>Anomopoda</taxon>
        <taxon>Daphniidae</taxon>
        <taxon>Daphnia</taxon>
    </lineage>
</organism>
<sequence>MFLAFLSASWADAWAAAITAAWVVRVVVNSSRSFFSSGLSNGTASCGSGAGLEYGFGRVLSGFRCSGKGSGNRSFLNTPLGSVFSSSFQSVPNTGVSAFLFYILFWPSTEVTAYIFLCIGQPVTL</sequence>
<feature type="signal peptide" evidence="1">
    <location>
        <begin position="1"/>
        <end position="15"/>
    </location>
</feature>
<keyword evidence="3" id="KW-1185">Reference proteome</keyword>
<evidence type="ECO:0000313" key="2">
    <source>
        <dbReference type="EMBL" id="KAK4037366.1"/>
    </source>
</evidence>
<protein>
    <recommendedName>
        <fullName evidence="4">Secreted protein</fullName>
    </recommendedName>
</protein>
<feature type="chain" id="PRO_5045205709" description="Secreted protein" evidence="1">
    <location>
        <begin position="16"/>
        <end position="125"/>
    </location>
</feature>
<name>A0ABR0B6R6_9CRUS</name>
<evidence type="ECO:0000256" key="1">
    <source>
        <dbReference type="SAM" id="SignalP"/>
    </source>
</evidence>
<reference evidence="2 3" key="1">
    <citation type="journal article" date="2023" name="Nucleic Acids Res.">
        <title>The hologenome of Daphnia magna reveals possible DNA methylation and microbiome-mediated evolution of the host genome.</title>
        <authorList>
            <person name="Chaturvedi A."/>
            <person name="Li X."/>
            <person name="Dhandapani V."/>
            <person name="Marshall H."/>
            <person name="Kissane S."/>
            <person name="Cuenca-Cambronero M."/>
            <person name="Asole G."/>
            <person name="Calvet F."/>
            <person name="Ruiz-Romero M."/>
            <person name="Marangio P."/>
            <person name="Guigo R."/>
            <person name="Rago D."/>
            <person name="Mirbahai L."/>
            <person name="Eastwood N."/>
            <person name="Colbourne J.K."/>
            <person name="Zhou J."/>
            <person name="Mallon E."/>
            <person name="Orsini L."/>
        </authorList>
    </citation>
    <scope>NUCLEOTIDE SEQUENCE [LARGE SCALE GENOMIC DNA]</scope>
    <source>
        <strain evidence="2">LRV0_1</strain>
    </source>
</reference>
<evidence type="ECO:0008006" key="4">
    <source>
        <dbReference type="Google" id="ProtNLM"/>
    </source>
</evidence>
<accession>A0ABR0B6R6</accession>
<keyword evidence="1" id="KW-0732">Signal</keyword>
<proteinExistence type="predicted"/>
<gene>
    <name evidence="2" type="ORF">OUZ56_029403</name>
</gene>
<evidence type="ECO:0000313" key="3">
    <source>
        <dbReference type="Proteomes" id="UP001234178"/>
    </source>
</evidence>